<dbReference type="Proteomes" id="UP000095280">
    <property type="component" value="Unplaced"/>
</dbReference>
<name>A0A1I8H9A9_9PLAT</name>
<proteinExistence type="predicted"/>
<organism evidence="1 2">
    <name type="scientific">Macrostomum lignano</name>
    <dbReference type="NCBI Taxonomy" id="282301"/>
    <lineage>
        <taxon>Eukaryota</taxon>
        <taxon>Metazoa</taxon>
        <taxon>Spiralia</taxon>
        <taxon>Lophotrochozoa</taxon>
        <taxon>Platyhelminthes</taxon>
        <taxon>Rhabditophora</taxon>
        <taxon>Macrostomorpha</taxon>
        <taxon>Macrostomida</taxon>
        <taxon>Macrostomidae</taxon>
        <taxon>Macrostomum</taxon>
    </lineage>
</organism>
<protein>
    <submittedName>
        <fullName evidence="2">Sigma70_r4 domain-containing protein</fullName>
    </submittedName>
</protein>
<evidence type="ECO:0000313" key="2">
    <source>
        <dbReference type="WBParaSite" id="maker-uti_cns_0005132-snap-gene-0.4-mRNA-1"/>
    </source>
</evidence>
<dbReference type="AlphaFoldDB" id="A0A1I8H9A9"/>
<keyword evidence="1" id="KW-1185">Reference proteome</keyword>
<sequence length="213" mass="24236">MASKAKQQPIKIINAIKSISSKDTASTAIAIAAISEEEQTSLFEVLRKVDQASATKERTEDAKRSENNKERREARFMARLKESLNNIRNEKFTVRTRFFDAKKLCMADVQGDEESMRRQFNDLQVFVKDLEVLGCLARRKQAEVLATLKKKLGVTTETVAKRLDIGIKFAERLCNFNSLISKFPNLVFSGYSFESLLTFKTVIEREAAQDENL</sequence>
<evidence type="ECO:0000313" key="1">
    <source>
        <dbReference type="Proteomes" id="UP000095280"/>
    </source>
</evidence>
<reference evidence="2" key="1">
    <citation type="submission" date="2016-11" db="UniProtKB">
        <authorList>
            <consortium name="WormBaseParasite"/>
        </authorList>
    </citation>
    <scope>IDENTIFICATION</scope>
</reference>
<accession>A0A1I8H9A9</accession>
<dbReference type="WBParaSite" id="maker-uti_cns_0005132-snap-gene-0.4-mRNA-1">
    <property type="protein sequence ID" value="maker-uti_cns_0005132-snap-gene-0.4-mRNA-1"/>
    <property type="gene ID" value="maker-uti_cns_0005132-snap-gene-0.4"/>
</dbReference>